<proteinExistence type="predicted"/>
<keyword evidence="1" id="KW-0175">Coiled coil</keyword>
<evidence type="ECO:0000313" key="3">
    <source>
        <dbReference type="EMBL" id="KAH0917434.1"/>
    </source>
</evidence>
<evidence type="ECO:0000256" key="2">
    <source>
        <dbReference type="SAM" id="MobiDB-lite"/>
    </source>
</evidence>
<organism evidence="3 4">
    <name type="scientific">Brassica napus</name>
    <name type="common">Rape</name>
    <dbReference type="NCBI Taxonomy" id="3708"/>
    <lineage>
        <taxon>Eukaryota</taxon>
        <taxon>Viridiplantae</taxon>
        <taxon>Streptophyta</taxon>
        <taxon>Embryophyta</taxon>
        <taxon>Tracheophyta</taxon>
        <taxon>Spermatophyta</taxon>
        <taxon>Magnoliopsida</taxon>
        <taxon>eudicotyledons</taxon>
        <taxon>Gunneridae</taxon>
        <taxon>Pentapetalae</taxon>
        <taxon>rosids</taxon>
        <taxon>malvids</taxon>
        <taxon>Brassicales</taxon>
        <taxon>Brassicaceae</taxon>
        <taxon>Brassiceae</taxon>
        <taxon>Brassica</taxon>
    </lineage>
</organism>
<protein>
    <submittedName>
        <fullName evidence="3">Uncharacterized protein</fullName>
    </submittedName>
</protein>
<evidence type="ECO:0000256" key="1">
    <source>
        <dbReference type="SAM" id="Coils"/>
    </source>
</evidence>
<reference evidence="3 4" key="1">
    <citation type="submission" date="2021-05" db="EMBL/GenBank/DDBJ databases">
        <title>Genome Assembly of Synthetic Allotetraploid Brassica napus Reveals Homoeologous Exchanges between Subgenomes.</title>
        <authorList>
            <person name="Davis J.T."/>
        </authorList>
    </citation>
    <scope>NUCLEOTIDE SEQUENCE [LARGE SCALE GENOMIC DNA]</scope>
    <source>
        <strain evidence="4">cv. Da-Ae</strain>
        <tissue evidence="3">Seedling</tissue>
    </source>
</reference>
<dbReference type="EMBL" id="JAGKQM010000007">
    <property type="protein sequence ID" value="KAH0917434.1"/>
    <property type="molecule type" value="Genomic_DNA"/>
</dbReference>
<feature type="region of interest" description="Disordered" evidence="2">
    <location>
        <begin position="403"/>
        <end position="427"/>
    </location>
</feature>
<comment type="caution">
    <text evidence="3">The sequence shown here is derived from an EMBL/GenBank/DDBJ whole genome shotgun (WGS) entry which is preliminary data.</text>
</comment>
<feature type="coiled-coil region" evidence="1">
    <location>
        <begin position="314"/>
        <end position="355"/>
    </location>
</feature>
<dbReference type="Proteomes" id="UP000824890">
    <property type="component" value="Unassembled WGS sequence"/>
</dbReference>
<gene>
    <name evidence="3" type="ORF">HID58_025094</name>
</gene>
<evidence type="ECO:0000313" key="4">
    <source>
        <dbReference type="Proteomes" id="UP000824890"/>
    </source>
</evidence>
<sequence>MLVLGFHSRRGVGNEARKSMDLSDSSLDLTAEIEELRNAFTGEAPPPPGGDIFSPVGVEEVANWKRKYHLPDDVTIRIPGPFDWVSDFELGEILVYEGFFESDTSRLDYSSGRDMIEQLLEFPLKRREVSFLVSDEVLERCSIRDNPSILVLPPGLLCLSGMMSGSRGDEALAEYKKALEVMSARKAAVKRTALVEDEEVQLVGSSRRRATTAVASSSAKKKSRASSFVPKTPSPASFEWSVILSNLNAKVFPLVPAHPSLDGDSFVATRSLQGDLLQVASQLFHLGERMEDKTTAQAEVDVLTAQLHEGKDAVLAKEKKIKALRLEVQNQEEATRRAATKNASLQKQLEDKEEDICELRYAVEVFDDEKAMAVNGAKEPVAGLDQYKIVKTTEAELIGLPVPCFDDKPQVPERSGAPEPADDLPIN</sequence>
<name>A0ABQ8CK17_BRANA</name>
<keyword evidence="4" id="KW-1185">Reference proteome</keyword>
<accession>A0ABQ8CK17</accession>